<evidence type="ECO:0000256" key="2">
    <source>
        <dbReference type="ARBA" id="ARBA00022603"/>
    </source>
</evidence>
<evidence type="ECO:0000259" key="6">
    <source>
        <dbReference type="Pfam" id="PF07669"/>
    </source>
</evidence>
<dbReference type="Pfam" id="PF07669">
    <property type="entry name" value="Eco57I"/>
    <property type="match status" value="1"/>
</dbReference>
<dbReference type="Proteomes" id="UP000553193">
    <property type="component" value="Unassembled WGS sequence"/>
</dbReference>
<keyword evidence="4" id="KW-0949">S-adenosyl-L-methionine</keyword>
<evidence type="ECO:0000256" key="5">
    <source>
        <dbReference type="ARBA" id="ARBA00047942"/>
    </source>
</evidence>
<dbReference type="GO" id="GO:0006304">
    <property type="term" value="P:DNA modification"/>
    <property type="evidence" value="ECO:0007669"/>
    <property type="project" value="InterPro"/>
</dbReference>
<dbReference type="GO" id="GO:0003676">
    <property type="term" value="F:nucleic acid binding"/>
    <property type="evidence" value="ECO:0007669"/>
    <property type="project" value="InterPro"/>
</dbReference>
<evidence type="ECO:0000313" key="7">
    <source>
        <dbReference type="EMBL" id="MBB3900415.1"/>
    </source>
</evidence>
<dbReference type="InterPro" id="IPR050953">
    <property type="entry name" value="N4_N6_ade-DNA_methylase"/>
</dbReference>
<evidence type="ECO:0000256" key="4">
    <source>
        <dbReference type="ARBA" id="ARBA00022691"/>
    </source>
</evidence>
<sequence>MIGGGLFSRYYLDEGVRQGAAWGSVTDAEVEAFASVARAALAKVPASGNLREAETETLVLFPILAALGWSHLPQQKGNKRREDVPDALLFLDPATQAHALAMPAGYDRWKQAAVVVENKAWNLPLDRASGKTVRTPASQALRYLRLGDEHTGGALRWALLTNGRQWRLYYAGAASMSDRFLEVDLPALVDDADTPDGNGRLRTLMLFFRRDAFAPDTAGRSFLLAAMEEGREWQERVTADLSRAVFSTVYPELLAALGAADPVRKPSDPAWPDTVRQNAVILLYRLLFLLYAEDRDLLPVDHKGYQPRSLARLRQEVAEALDAARPLSDTDAFWWGDLKALFNAVDKGSDAMGLPAYNGGLFDPHEAPMLNAVALPDKPVAAILDGLSRLKAGEEKRRVNYRDLSVQQLGAIYERLLDFDVEVDAAGAVVLTKDSIARKESGSFYTPPSLVRLILDSTIGPHVAQSRDRFKAKAETLNGDRRPVAERIEDLRRFDPADALLNLKLADPAMGSGHFLVSVVDRLADAVLLAMEEAAVVAQLDGEVEGYTSPLSDRIEAERARIEGAAKTHGWPYRAEHLDDRHLVRRLVLKRAVYGVDQNRLAVELAKLSLWLHSFTVGAPLSFLDHHLRHGNSLFGAWVADTGDQLAKRGSMLLHQAVDNARGAAAGMARIEDLADADLSQVRESKQVFETVEEATVPLRAFLDLWHALLWLPLVGEGIPAGPKRKALVKEAEAARQRTINMWLDGLCGDPVALAAGTERPKGIPRFAREVAALLEDLRAIARRENLLHWQPAFPGVWGAWKGMDAQGGFDAVVGNPPWVRQETIAAKKPVLKARYQTYEGKADLSTFFLEQAQRLVRPGGRVAFVLPNKFFKADYGEPLRAFLAKNTWIESIVDFGHNRDLFPDADVFPCVLVTRRPDAAMEPASDVAVAVIQGNRVPQDRLAAVVKGLQFPVPRRSLTAAGWMLEPPPVRALMERLNSAFPPLIERTGAAPQYGIKTGLNEAFVVDDATRNRLVNDDPGSAEVFRKFVRGGDLSRWLPHWEGRWMIGLKSSADHAWPWAKAKDTREAERIFQRTYPALHRHMDGFRKRLQTREDQGRFWWELRPCAYYASFDAPKIMWQDIQFYAAYCLDREGLYSNDTTFFVPGSDPWLLACLNSNLMWWRNWRTLVHGKDDALRPKGYHMERAPIPLPTPKQTERAMDLTDRLAEVHYARHAAAVEVADWLRVEWGLSAPPAALASPFALSADAFADALRKVLPKRRKLTVAEVAAVKAAHAETVAPIAVRLSEAVRLERDLSAVVNAAYGLTLEEEALVWRTAPPRMPITLPASDAAASAAE</sequence>
<dbReference type="EC" id="2.1.1.72" evidence="1"/>
<evidence type="ECO:0000313" key="8">
    <source>
        <dbReference type="Proteomes" id="UP000553193"/>
    </source>
</evidence>
<evidence type="ECO:0000256" key="3">
    <source>
        <dbReference type="ARBA" id="ARBA00022679"/>
    </source>
</evidence>
<name>A0A840AK69_9PROT</name>
<dbReference type="GO" id="GO:0032259">
    <property type="term" value="P:methylation"/>
    <property type="evidence" value="ECO:0007669"/>
    <property type="project" value="UniProtKB-KW"/>
</dbReference>
<reference evidence="7 8" key="1">
    <citation type="submission" date="2020-08" db="EMBL/GenBank/DDBJ databases">
        <title>Genomic Encyclopedia of Type Strains, Phase IV (KMG-IV): sequencing the most valuable type-strain genomes for metagenomic binning, comparative biology and taxonomic classification.</title>
        <authorList>
            <person name="Goeker M."/>
        </authorList>
    </citation>
    <scope>NUCLEOTIDE SEQUENCE [LARGE SCALE GENOMIC DNA]</scope>
    <source>
        <strain evidence="7 8">DSM 19979</strain>
    </source>
</reference>
<dbReference type="PRINTS" id="PR00507">
    <property type="entry name" value="N12N6MTFRASE"/>
</dbReference>
<feature type="domain" description="Type II methyltransferase M.TaqI-like" evidence="6">
    <location>
        <begin position="593"/>
        <end position="903"/>
    </location>
</feature>
<dbReference type="InterPro" id="IPR002052">
    <property type="entry name" value="DNA_methylase_N6_adenine_CS"/>
</dbReference>
<protein>
    <recommendedName>
        <fullName evidence="1">site-specific DNA-methyltransferase (adenine-specific)</fullName>
        <ecNumber evidence="1">2.1.1.72</ecNumber>
    </recommendedName>
</protein>
<dbReference type="GO" id="GO:0009007">
    <property type="term" value="F:site-specific DNA-methyltransferase (adenine-specific) activity"/>
    <property type="evidence" value="ECO:0007669"/>
    <property type="project" value="UniProtKB-EC"/>
</dbReference>
<dbReference type="SUPFAM" id="SSF53335">
    <property type="entry name" value="S-adenosyl-L-methionine-dependent methyltransferases"/>
    <property type="match status" value="1"/>
</dbReference>
<accession>A0A840AK69</accession>
<organism evidence="7 8">
    <name type="scientific">Roseococcus suduntuyensis</name>
    <dbReference type="NCBI Taxonomy" id="455361"/>
    <lineage>
        <taxon>Bacteria</taxon>
        <taxon>Pseudomonadati</taxon>
        <taxon>Pseudomonadota</taxon>
        <taxon>Alphaproteobacteria</taxon>
        <taxon>Acetobacterales</taxon>
        <taxon>Roseomonadaceae</taxon>
        <taxon>Roseococcus</taxon>
    </lineage>
</organism>
<keyword evidence="8" id="KW-1185">Reference proteome</keyword>
<dbReference type="RefSeq" id="WP_184386644.1">
    <property type="nucleotide sequence ID" value="NZ_JACIDJ010000010.1"/>
</dbReference>
<keyword evidence="3" id="KW-0808">Transferase</keyword>
<dbReference type="PANTHER" id="PTHR33841">
    <property type="entry name" value="DNA METHYLTRANSFERASE YEEA-RELATED"/>
    <property type="match status" value="1"/>
</dbReference>
<dbReference type="PANTHER" id="PTHR33841:SF1">
    <property type="entry name" value="DNA METHYLTRANSFERASE A"/>
    <property type="match status" value="1"/>
</dbReference>
<keyword evidence="2" id="KW-0489">Methyltransferase</keyword>
<comment type="catalytic activity">
    <reaction evidence="5">
        <text>a 2'-deoxyadenosine in DNA + S-adenosyl-L-methionine = an N(6)-methyl-2'-deoxyadenosine in DNA + S-adenosyl-L-homocysteine + H(+)</text>
        <dbReference type="Rhea" id="RHEA:15197"/>
        <dbReference type="Rhea" id="RHEA-COMP:12418"/>
        <dbReference type="Rhea" id="RHEA-COMP:12419"/>
        <dbReference type="ChEBI" id="CHEBI:15378"/>
        <dbReference type="ChEBI" id="CHEBI:57856"/>
        <dbReference type="ChEBI" id="CHEBI:59789"/>
        <dbReference type="ChEBI" id="CHEBI:90615"/>
        <dbReference type="ChEBI" id="CHEBI:90616"/>
        <dbReference type="EC" id="2.1.1.72"/>
    </reaction>
</comment>
<dbReference type="InterPro" id="IPR011639">
    <property type="entry name" value="MethylTrfase_TaqI-like_dom"/>
</dbReference>
<dbReference type="Gene3D" id="3.40.50.150">
    <property type="entry name" value="Vaccinia Virus protein VP39"/>
    <property type="match status" value="2"/>
</dbReference>
<evidence type="ECO:0000256" key="1">
    <source>
        <dbReference type="ARBA" id="ARBA00011900"/>
    </source>
</evidence>
<comment type="caution">
    <text evidence="7">The sequence shown here is derived from an EMBL/GenBank/DDBJ whole genome shotgun (WGS) entry which is preliminary data.</text>
</comment>
<dbReference type="InterPro" id="IPR029063">
    <property type="entry name" value="SAM-dependent_MTases_sf"/>
</dbReference>
<gene>
    <name evidence="7" type="ORF">GGQ83_003891</name>
</gene>
<dbReference type="EMBL" id="JACIDJ010000010">
    <property type="protein sequence ID" value="MBB3900415.1"/>
    <property type="molecule type" value="Genomic_DNA"/>
</dbReference>
<dbReference type="PROSITE" id="PS00092">
    <property type="entry name" value="N6_MTASE"/>
    <property type="match status" value="1"/>
</dbReference>
<proteinExistence type="predicted"/>